<proteinExistence type="predicted"/>
<reference evidence="3" key="1">
    <citation type="submission" date="2017-04" db="EMBL/GenBank/DDBJ databases">
        <authorList>
            <person name="Varghese N."/>
            <person name="Submissions S."/>
        </authorList>
    </citation>
    <scope>NUCLEOTIDE SEQUENCE [LARGE SCALE GENOMIC DNA]</scope>
    <source>
        <strain evidence="3">DSM 22618</strain>
    </source>
</reference>
<dbReference type="STRING" id="1123014.SAMN02745746_03282"/>
<feature type="transmembrane region" description="Helical" evidence="1">
    <location>
        <begin position="26"/>
        <end position="44"/>
    </location>
</feature>
<organism evidence="2 3">
    <name type="scientific">Pseudogulbenkiania subflava DSM 22618</name>
    <dbReference type="NCBI Taxonomy" id="1123014"/>
    <lineage>
        <taxon>Bacteria</taxon>
        <taxon>Pseudomonadati</taxon>
        <taxon>Pseudomonadota</taxon>
        <taxon>Betaproteobacteria</taxon>
        <taxon>Neisseriales</taxon>
        <taxon>Chromobacteriaceae</taxon>
        <taxon>Pseudogulbenkiania</taxon>
    </lineage>
</organism>
<keyword evidence="1" id="KW-1133">Transmembrane helix</keyword>
<keyword evidence="1" id="KW-0472">Membrane</keyword>
<evidence type="ECO:0000313" key="2">
    <source>
        <dbReference type="EMBL" id="SMF44242.1"/>
    </source>
</evidence>
<sequence length="64" mass="7331">MYLILIGWLYVVLMMAVVQDSPIRMAFIIVFLAVLPGLLFTRLVRRRLRKKVELAEAEGEEPAA</sequence>
<dbReference type="RefSeq" id="WP_085277385.1">
    <property type="nucleotide sequence ID" value="NZ_FXAG01000021.1"/>
</dbReference>
<name>A0A1Y6C3X2_9NEIS</name>
<keyword evidence="3" id="KW-1185">Reference proteome</keyword>
<gene>
    <name evidence="2" type="ORF">SAMN02745746_03282</name>
</gene>
<dbReference type="EMBL" id="FXAG01000021">
    <property type="protein sequence ID" value="SMF44242.1"/>
    <property type="molecule type" value="Genomic_DNA"/>
</dbReference>
<dbReference type="AlphaFoldDB" id="A0A1Y6C3X2"/>
<evidence type="ECO:0000313" key="3">
    <source>
        <dbReference type="Proteomes" id="UP000192920"/>
    </source>
</evidence>
<dbReference type="Proteomes" id="UP000192920">
    <property type="component" value="Unassembled WGS sequence"/>
</dbReference>
<keyword evidence="1" id="KW-0812">Transmembrane</keyword>
<accession>A0A1Y6C3X2</accession>
<protein>
    <submittedName>
        <fullName evidence="2">Uncharacterized protein</fullName>
    </submittedName>
</protein>
<evidence type="ECO:0000256" key="1">
    <source>
        <dbReference type="SAM" id="Phobius"/>
    </source>
</evidence>